<keyword evidence="11 12" id="KW-1006">Bacterial flagellum protein export</keyword>
<dbReference type="GO" id="GO:0005886">
    <property type="term" value="C:plasma membrane"/>
    <property type="evidence" value="ECO:0007669"/>
    <property type="project" value="UniProtKB-SubCell"/>
</dbReference>
<dbReference type="FunFam" id="3.40.1690.10:FF:000001">
    <property type="entry name" value="Flagellar biosynthetic protein FlhB"/>
    <property type="match status" value="1"/>
</dbReference>
<feature type="transmembrane region" description="Helical" evidence="12">
    <location>
        <begin position="142"/>
        <end position="166"/>
    </location>
</feature>
<name>A0A074MAJ0_9BACL</name>
<dbReference type="PANTHER" id="PTHR30531:SF12">
    <property type="entry name" value="FLAGELLAR BIOSYNTHETIC PROTEIN FLHB"/>
    <property type="match status" value="1"/>
</dbReference>
<dbReference type="PANTHER" id="PTHR30531">
    <property type="entry name" value="FLAGELLAR BIOSYNTHETIC PROTEIN FLHB"/>
    <property type="match status" value="1"/>
</dbReference>
<keyword evidence="5 12" id="KW-1003">Cell membrane</keyword>
<evidence type="ECO:0000256" key="8">
    <source>
        <dbReference type="ARBA" id="ARBA00022927"/>
    </source>
</evidence>
<evidence type="ECO:0000256" key="6">
    <source>
        <dbReference type="ARBA" id="ARBA00022692"/>
    </source>
</evidence>
<dbReference type="STRING" id="1157490.EL26_12690"/>
<dbReference type="AlphaFoldDB" id="A0A074MAJ0"/>
<dbReference type="SUPFAM" id="SSF160544">
    <property type="entry name" value="EscU C-terminal domain-like"/>
    <property type="match status" value="1"/>
</dbReference>
<keyword evidence="13" id="KW-0282">Flagellum</keyword>
<evidence type="ECO:0000256" key="2">
    <source>
        <dbReference type="ARBA" id="ARBA00010690"/>
    </source>
</evidence>
<comment type="similarity">
    <text evidence="2 12">Belongs to the type III secretion exporter family.</text>
</comment>
<dbReference type="NCBIfam" id="TIGR00328">
    <property type="entry name" value="flhB"/>
    <property type="match status" value="1"/>
</dbReference>
<dbReference type="OrthoDB" id="9807950at2"/>
<evidence type="ECO:0000256" key="12">
    <source>
        <dbReference type="RuleBase" id="RU364091"/>
    </source>
</evidence>
<dbReference type="GO" id="GO:0044780">
    <property type="term" value="P:bacterial-type flagellum assembly"/>
    <property type="evidence" value="ECO:0007669"/>
    <property type="project" value="InterPro"/>
</dbReference>
<dbReference type="EMBL" id="JMIR01000016">
    <property type="protein sequence ID" value="KEO82947.1"/>
    <property type="molecule type" value="Genomic_DNA"/>
</dbReference>
<dbReference type="eggNOG" id="COG1377">
    <property type="taxonomic scope" value="Bacteria"/>
</dbReference>
<dbReference type="InterPro" id="IPR029025">
    <property type="entry name" value="T3SS_substrate_exporter_C"/>
</dbReference>
<evidence type="ECO:0000256" key="11">
    <source>
        <dbReference type="ARBA" id="ARBA00023225"/>
    </source>
</evidence>
<evidence type="ECO:0000256" key="3">
    <source>
        <dbReference type="ARBA" id="ARBA00021622"/>
    </source>
</evidence>
<evidence type="ECO:0000313" key="13">
    <source>
        <dbReference type="EMBL" id="KEO82947.1"/>
    </source>
</evidence>
<keyword evidence="9 12" id="KW-1133">Transmembrane helix</keyword>
<keyword evidence="10 12" id="KW-0472">Membrane</keyword>
<sequence>MIKLNLQYFAGEKTEKPTAKKRGDARKKGQVARSQEFGQAAVLLSGLFTLKLLSGYYMNQLTHLFQVNFTSKLTYQLTDQSVIPLFIEMLLQLAKLILPIAGVVMVIGAFTSYLQVGTLFTLKPLMPDFSKINPLSGFKRIFSMRTFVDLLKSILKMGAIGFIVYSEISKDWVRVSRLGDMDVSDMLSVVASLAYGIFWKVGFAMLALAVADFLYQRFDFERNLKMSKQEVKEEYKQQEGSPEVKAKIKERQRAMAMRRMMADVPKADVVITNPTHFAIALKYDSNSMESPQVIAKGVDETAQRIKKIARESNVICVENRPLAQTLYRTVEIGESIPGDLFQAVAEVLAYVYRLKGKV</sequence>
<accession>A0A074MAJ0</accession>
<dbReference type="Gene3D" id="3.40.1690.10">
    <property type="entry name" value="secretion proteins EscU"/>
    <property type="match status" value="1"/>
</dbReference>
<evidence type="ECO:0000256" key="7">
    <source>
        <dbReference type="ARBA" id="ARBA00022795"/>
    </source>
</evidence>
<feature type="transmembrane region" description="Helical" evidence="12">
    <location>
        <begin position="96"/>
        <end position="122"/>
    </location>
</feature>
<comment type="function">
    <text evidence="12">Required for formation of the rod structure in the basal body of the flagellar apparatus. Together with FliI and FliH, may constitute the export apparatus of flagellin.</text>
</comment>
<evidence type="ECO:0000256" key="4">
    <source>
        <dbReference type="ARBA" id="ARBA00022448"/>
    </source>
</evidence>
<dbReference type="InterPro" id="IPR006135">
    <property type="entry name" value="T3SS_substrate_exporter"/>
</dbReference>
<evidence type="ECO:0000313" key="14">
    <source>
        <dbReference type="Proteomes" id="UP000027931"/>
    </source>
</evidence>
<evidence type="ECO:0000256" key="1">
    <source>
        <dbReference type="ARBA" id="ARBA00004651"/>
    </source>
</evidence>
<dbReference type="Pfam" id="PF01312">
    <property type="entry name" value="Bac_export_2"/>
    <property type="match status" value="1"/>
</dbReference>
<evidence type="ECO:0000256" key="10">
    <source>
        <dbReference type="ARBA" id="ARBA00023136"/>
    </source>
</evidence>
<dbReference type="Gene3D" id="6.10.250.2080">
    <property type="match status" value="1"/>
</dbReference>
<keyword evidence="14" id="KW-1185">Reference proteome</keyword>
<feature type="transmembrane region" description="Helical" evidence="12">
    <location>
        <begin position="186"/>
        <end position="215"/>
    </location>
</feature>
<keyword evidence="7 12" id="KW-1005">Bacterial flagellum biogenesis</keyword>
<evidence type="ECO:0000256" key="9">
    <source>
        <dbReference type="ARBA" id="ARBA00022989"/>
    </source>
</evidence>
<dbReference type="PRINTS" id="PR00950">
    <property type="entry name" value="TYPE3IMSPROT"/>
</dbReference>
<organism evidence="13 14">
    <name type="scientific">Tumebacillus flagellatus</name>
    <dbReference type="NCBI Taxonomy" id="1157490"/>
    <lineage>
        <taxon>Bacteria</taxon>
        <taxon>Bacillati</taxon>
        <taxon>Bacillota</taxon>
        <taxon>Bacilli</taxon>
        <taxon>Bacillales</taxon>
        <taxon>Alicyclobacillaceae</taxon>
        <taxon>Tumebacillus</taxon>
    </lineage>
</organism>
<keyword evidence="13" id="KW-0969">Cilium</keyword>
<keyword evidence="8 12" id="KW-0653">Protein transport</keyword>
<dbReference type="Proteomes" id="UP000027931">
    <property type="component" value="Unassembled WGS sequence"/>
</dbReference>
<dbReference type="GO" id="GO:0009306">
    <property type="term" value="P:protein secretion"/>
    <property type="evidence" value="ECO:0007669"/>
    <property type="project" value="InterPro"/>
</dbReference>
<keyword evidence="6 12" id="KW-0812">Transmembrane</keyword>
<keyword evidence="4 12" id="KW-0813">Transport</keyword>
<dbReference type="RefSeq" id="WP_038088890.1">
    <property type="nucleotide sequence ID" value="NZ_JMIR01000016.1"/>
</dbReference>
<dbReference type="InterPro" id="IPR006136">
    <property type="entry name" value="FlhB"/>
</dbReference>
<evidence type="ECO:0000256" key="5">
    <source>
        <dbReference type="ARBA" id="ARBA00022475"/>
    </source>
</evidence>
<gene>
    <name evidence="12" type="primary">flhB</name>
    <name evidence="13" type="ORF">EL26_12690</name>
</gene>
<proteinExistence type="inferred from homology"/>
<reference evidence="13 14" key="1">
    <citation type="journal article" date="2013" name="Int. J. Syst. Evol. Microbiol.">
        <title>Tumebacillus flagellatus sp. nov., an alpha-amylase/pullulanase-producing bacterium isolated from cassava wastewater.</title>
        <authorList>
            <person name="Wang Q."/>
            <person name="Xie N."/>
            <person name="Qin Y."/>
            <person name="Shen N."/>
            <person name="Zhu J."/>
            <person name="Mi H."/>
            <person name="Huang R."/>
        </authorList>
    </citation>
    <scope>NUCLEOTIDE SEQUENCE [LARGE SCALE GENOMIC DNA]</scope>
    <source>
        <strain evidence="13 14">GST4</strain>
    </source>
</reference>
<keyword evidence="13" id="KW-0966">Cell projection</keyword>
<protein>
    <recommendedName>
        <fullName evidence="3 12">Flagellar biosynthetic protein FlhB</fullName>
    </recommendedName>
</protein>
<comment type="subcellular location">
    <subcellularLocation>
        <location evidence="1">Cell membrane</location>
        <topology evidence="1">Multi-pass membrane protein</topology>
    </subcellularLocation>
</comment>
<comment type="caution">
    <text evidence="12">Lacks conserved residue(s) required for the propagation of feature annotation.</text>
</comment>
<comment type="caution">
    <text evidence="13">The sequence shown here is derived from an EMBL/GenBank/DDBJ whole genome shotgun (WGS) entry which is preliminary data.</text>
</comment>